<evidence type="ECO:0000313" key="1">
    <source>
        <dbReference type="EMBL" id="KYD15139.1"/>
    </source>
</evidence>
<dbReference type="EMBL" id="LQYT01000072">
    <property type="protein sequence ID" value="KYD15139.1"/>
    <property type="molecule type" value="Genomic_DNA"/>
</dbReference>
<dbReference type="STRING" id="301148.B4135_2707"/>
<protein>
    <submittedName>
        <fullName evidence="1">Uncharacterized protein</fullName>
    </submittedName>
</protein>
<dbReference type="Proteomes" id="UP000075683">
    <property type="component" value="Unassembled WGS sequence"/>
</dbReference>
<reference evidence="1 2" key="1">
    <citation type="submission" date="2016-01" db="EMBL/GenBank/DDBJ databases">
        <title>Draft Genome Sequences of Seven Thermophilic Sporeformers Isolated from Foods.</title>
        <authorList>
            <person name="Berendsen E.M."/>
            <person name="Wells-Bennik M.H."/>
            <person name="Krawcyk A.O."/>
            <person name="De Jong A."/>
            <person name="Holsappel S."/>
            <person name="Eijlander R.T."/>
            <person name="Kuipers O.P."/>
        </authorList>
    </citation>
    <scope>NUCLEOTIDE SEQUENCE [LARGE SCALE GENOMIC DNA]</scope>
    <source>
        <strain evidence="1 2">B4135</strain>
    </source>
</reference>
<name>A0A150LT11_9BACI</name>
<organism evidence="1 2">
    <name type="scientific">Caldibacillus debilis</name>
    <dbReference type="NCBI Taxonomy" id="301148"/>
    <lineage>
        <taxon>Bacteria</taxon>
        <taxon>Bacillati</taxon>
        <taxon>Bacillota</taxon>
        <taxon>Bacilli</taxon>
        <taxon>Bacillales</taxon>
        <taxon>Bacillaceae</taxon>
        <taxon>Caldibacillus</taxon>
    </lineage>
</organism>
<comment type="caution">
    <text evidence="1">The sequence shown here is derived from an EMBL/GenBank/DDBJ whole genome shotgun (WGS) entry which is preliminary data.</text>
</comment>
<evidence type="ECO:0000313" key="2">
    <source>
        <dbReference type="Proteomes" id="UP000075683"/>
    </source>
</evidence>
<sequence length="92" mass="10591">MLYFRTSHVKNDIFLHSVLPTFSSRFAPPAIKKRSLQHDGFLRQFNAVLIEVDRRSLQDGGFLRQCNAVLIEVDKRSLQHGGFLKAMQRGPH</sequence>
<proteinExistence type="predicted"/>
<gene>
    <name evidence="1" type="ORF">B4135_2707</name>
</gene>
<dbReference type="AlphaFoldDB" id="A0A150LT11"/>
<accession>A0A150LT11</accession>